<dbReference type="SUPFAM" id="SSF54849">
    <property type="entry name" value="GroEL-intermediate domain like"/>
    <property type="match status" value="1"/>
</dbReference>
<keyword evidence="6 7" id="KW-0143">Chaperone</keyword>
<dbReference type="OrthoDB" id="10052040at2759"/>
<keyword evidence="3" id="KW-0963">Cytoplasm</keyword>
<dbReference type="SUPFAM" id="SSF52029">
    <property type="entry name" value="GroEL apical domain-like"/>
    <property type="match status" value="1"/>
</dbReference>
<comment type="similarity">
    <text evidence="2 7">Belongs to the TCP-1 chaperonin family.</text>
</comment>
<sequence>MSSVRTVNPNAEVVARSQALLVNVSAAKGLQGVLKSNLGPRGTLKMLVGGAGQIKLTKDGNVLLHEMQIQHPTAAVIARAATAQDDITGDGTTSTVLFTGELLKQAERFLSDGLHPRVLAEGFELAREETLRVLDQIKVQKTNILQDRELLASVARTSLRTKLDQQLADQLTEIVTDAVLTIATPGRPIDLHMIEIMHMVHQSAADTKLIKGLVLDHGSRHPDMPTELENCYIMTCNVSLEYEKSEVNSGFFYNSAEQREKMVEAERKFTDDKVKQIIELKRHVCTEQNKSSFVIINQKGIDPLSLDMLAKEGILALRRAKRRNMERLTLACGGMAINSTDDMEPNMLGYAGHVYEQVLGEDHYTFVEDVRHPQSCSILIKGPNEHTIAQIKDAIRDGIRAVNNTIEDQGVVPGAGAFEFAAYEALNKFKDTVKGRAKLGVQAFADALLIIPKVLAENSGLDVQDALLACLEERKASGKAVGLDLFSGEPMLPLQEGILDNYRVKRQFIHLASALATQLLLVDEVMRAGRQMGRSQEPQGAEE</sequence>
<gene>
    <name evidence="8" type="ORF">THRCLA_04384</name>
</gene>
<dbReference type="PROSITE" id="PS00750">
    <property type="entry name" value="TCP1_1"/>
    <property type="match status" value="1"/>
</dbReference>
<dbReference type="Gene3D" id="1.10.560.10">
    <property type="entry name" value="GroEL-like equatorial domain"/>
    <property type="match status" value="1"/>
</dbReference>
<dbReference type="GO" id="GO:0016887">
    <property type="term" value="F:ATP hydrolysis activity"/>
    <property type="evidence" value="ECO:0007669"/>
    <property type="project" value="InterPro"/>
</dbReference>
<dbReference type="PROSITE" id="PS00751">
    <property type="entry name" value="TCP1_2"/>
    <property type="match status" value="1"/>
</dbReference>
<comment type="subcellular location">
    <subcellularLocation>
        <location evidence="1">Cytoplasm</location>
    </subcellularLocation>
</comment>
<evidence type="ECO:0000313" key="8">
    <source>
        <dbReference type="EMBL" id="OQS03321.1"/>
    </source>
</evidence>
<dbReference type="GO" id="GO:0005737">
    <property type="term" value="C:cytoplasm"/>
    <property type="evidence" value="ECO:0007669"/>
    <property type="project" value="UniProtKB-SubCell"/>
</dbReference>
<dbReference type="CDD" id="cd03342">
    <property type="entry name" value="TCP1_zeta"/>
    <property type="match status" value="1"/>
</dbReference>
<dbReference type="InterPro" id="IPR002423">
    <property type="entry name" value="Cpn60/GroEL/TCP-1"/>
</dbReference>
<dbReference type="GO" id="GO:0051082">
    <property type="term" value="F:unfolded protein binding"/>
    <property type="evidence" value="ECO:0007669"/>
    <property type="project" value="InterPro"/>
</dbReference>
<name>A0A1V9ZZF1_9STRA</name>
<dbReference type="InterPro" id="IPR027413">
    <property type="entry name" value="GROEL-like_equatorial_sf"/>
</dbReference>
<evidence type="ECO:0000256" key="1">
    <source>
        <dbReference type="ARBA" id="ARBA00004496"/>
    </source>
</evidence>
<dbReference type="SUPFAM" id="SSF48592">
    <property type="entry name" value="GroEL equatorial domain-like"/>
    <property type="match status" value="1"/>
</dbReference>
<evidence type="ECO:0000256" key="6">
    <source>
        <dbReference type="ARBA" id="ARBA00023186"/>
    </source>
</evidence>
<dbReference type="NCBIfam" id="NF041083">
    <property type="entry name" value="thermosome_beta"/>
    <property type="match status" value="1"/>
</dbReference>
<dbReference type="PRINTS" id="PR00304">
    <property type="entry name" value="TCOMPLEXTCP1"/>
</dbReference>
<evidence type="ECO:0000256" key="3">
    <source>
        <dbReference type="ARBA" id="ARBA00022490"/>
    </source>
</evidence>
<dbReference type="InterPro" id="IPR017998">
    <property type="entry name" value="Chaperone_TCP-1"/>
</dbReference>
<comment type="caution">
    <text evidence="8">The sequence shown here is derived from an EMBL/GenBank/DDBJ whole genome shotgun (WGS) entry which is preliminary data.</text>
</comment>
<dbReference type="FunFam" id="3.30.260.10:FF:000017">
    <property type="entry name" value="T-complex protein 1 subunit zeta"/>
    <property type="match status" value="1"/>
</dbReference>
<dbReference type="FunFam" id="1.10.560.10:FF:000038">
    <property type="entry name" value="Chaperonin containing TCP1 subunit 6B"/>
    <property type="match status" value="1"/>
</dbReference>
<evidence type="ECO:0000313" key="9">
    <source>
        <dbReference type="Proteomes" id="UP000243217"/>
    </source>
</evidence>
<protein>
    <submittedName>
        <fullName evidence="8">T-complex protein 1 subunit zeta</fullName>
    </submittedName>
</protein>
<dbReference type="Proteomes" id="UP000243217">
    <property type="component" value="Unassembled WGS sequence"/>
</dbReference>
<dbReference type="FunFam" id="1.10.560.10:FF:000058">
    <property type="entry name" value="T-complex protein 1 subunit zeta"/>
    <property type="match status" value="1"/>
</dbReference>
<dbReference type="InterPro" id="IPR027410">
    <property type="entry name" value="TCP-1-like_intermed_sf"/>
</dbReference>
<dbReference type="STRING" id="74557.A0A1V9ZZF1"/>
<keyword evidence="4 7" id="KW-0547">Nucleotide-binding</keyword>
<proteinExistence type="inferred from homology"/>
<dbReference type="Gene3D" id="3.50.7.10">
    <property type="entry name" value="GroEL"/>
    <property type="match status" value="1"/>
</dbReference>
<evidence type="ECO:0000256" key="5">
    <source>
        <dbReference type="ARBA" id="ARBA00022840"/>
    </source>
</evidence>
<evidence type="ECO:0000256" key="4">
    <source>
        <dbReference type="ARBA" id="ARBA00022741"/>
    </source>
</evidence>
<keyword evidence="5 7" id="KW-0067">ATP-binding</keyword>
<dbReference type="AlphaFoldDB" id="A0A1V9ZZF1"/>
<accession>A0A1V9ZZF1</accession>
<dbReference type="GO" id="GO:0140662">
    <property type="term" value="F:ATP-dependent protein folding chaperone"/>
    <property type="evidence" value="ECO:0007669"/>
    <property type="project" value="InterPro"/>
</dbReference>
<dbReference type="InterPro" id="IPR002194">
    <property type="entry name" value="Chaperonin_TCP-1_CS"/>
</dbReference>
<dbReference type="InterPro" id="IPR027409">
    <property type="entry name" value="GroEL-like_apical_dom_sf"/>
</dbReference>
<dbReference type="InterPro" id="IPR012722">
    <property type="entry name" value="Chap_CCT_zeta"/>
</dbReference>
<dbReference type="PROSITE" id="PS00995">
    <property type="entry name" value="TCP1_3"/>
    <property type="match status" value="1"/>
</dbReference>
<evidence type="ECO:0000256" key="2">
    <source>
        <dbReference type="ARBA" id="ARBA00008020"/>
    </source>
</evidence>
<dbReference type="InterPro" id="IPR053374">
    <property type="entry name" value="TCP-1_chaperonin"/>
</dbReference>
<dbReference type="PANTHER" id="PTHR11353">
    <property type="entry name" value="CHAPERONIN"/>
    <property type="match status" value="1"/>
</dbReference>
<dbReference type="Gene3D" id="3.30.260.10">
    <property type="entry name" value="TCP-1-like chaperonin intermediate domain"/>
    <property type="match status" value="1"/>
</dbReference>
<dbReference type="NCBIfam" id="TIGR02347">
    <property type="entry name" value="chap_CCT_zeta"/>
    <property type="match status" value="1"/>
</dbReference>
<reference evidence="8 9" key="1">
    <citation type="journal article" date="2014" name="Genome Biol. Evol.">
        <title>The secreted proteins of Achlya hypogyna and Thraustotheca clavata identify the ancestral oomycete secretome and reveal gene acquisitions by horizontal gene transfer.</title>
        <authorList>
            <person name="Misner I."/>
            <person name="Blouin N."/>
            <person name="Leonard G."/>
            <person name="Richards T.A."/>
            <person name="Lane C.E."/>
        </authorList>
    </citation>
    <scope>NUCLEOTIDE SEQUENCE [LARGE SCALE GENOMIC DNA]</scope>
    <source>
        <strain evidence="8 9">ATCC 34112</strain>
    </source>
</reference>
<evidence type="ECO:0000256" key="7">
    <source>
        <dbReference type="RuleBase" id="RU004187"/>
    </source>
</evidence>
<dbReference type="Pfam" id="PF00118">
    <property type="entry name" value="Cpn60_TCP1"/>
    <property type="match status" value="1"/>
</dbReference>
<keyword evidence="9" id="KW-1185">Reference proteome</keyword>
<dbReference type="EMBL" id="JNBS01000933">
    <property type="protein sequence ID" value="OQS03321.1"/>
    <property type="molecule type" value="Genomic_DNA"/>
</dbReference>
<dbReference type="FunFam" id="3.50.7.10:FF:000004">
    <property type="entry name" value="T-complex protein 1 subunit zeta"/>
    <property type="match status" value="1"/>
</dbReference>
<dbReference type="GO" id="GO:0005524">
    <property type="term" value="F:ATP binding"/>
    <property type="evidence" value="ECO:0007669"/>
    <property type="project" value="UniProtKB-KW"/>
</dbReference>
<organism evidence="8 9">
    <name type="scientific">Thraustotheca clavata</name>
    <dbReference type="NCBI Taxonomy" id="74557"/>
    <lineage>
        <taxon>Eukaryota</taxon>
        <taxon>Sar</taxon>
        <taxon>Stramenopiles</taxon>
        <taxon>Oomycota</taxon>
        <taxon>Saprolegniomycetes</taxon>
        <taxon>Saprolegniales</taxon>
        <taxon>Achlyaceae</taxon>
        <taxon>Thraustotheca</taxon>
    </lineage>
</organism>